<evidence type="ECO:0000256" key="8">
    <source>
        <dbReference type="SAM" id="MobiDB-lite"/>
    </source>
</evidence>
<feature type="region of interest" description="Disordered" evidence="8">
    <location>
        <begin position="40"/>
        <end position="65"/>
    </location>
</feature>
<dbReference type="GO" id="GO:0005763">
    <property type="term" value="C:mitochondrial small ribosomal subunit"/>
    <property type="evidence" value="ECO:0007669"/>
    <property type="project" value="TreeGrafter"/>
</dbReference>
<proteinExistence type="inferred from homology"/>
<dbReference type="PANTHER" id="PTHR12810">
    <property type="entry name" value="MITOCHONDRIAL 28S RIBOSOMAL PROTEIN S29"/>
    <property type="match status" value="1"/>
</dbReference>
<accession>A0A8H4QGT6</accession>
<dbReference type="InterPro" id="IPR019368">
    <property type="entry name" value="Ribosomal_mS29"/>
</dbReference>
<keyword evidence="10" id="KW-1185">Reference proteome</keyword>
<comment type="caution">
    <text evidence="9">The sequence shown here is derived from an EMBL/GenBank/DDBJ whole genome shotgun (WGS) entry which is preliminary data.</text>
</comment>
<comment type="subcellular location">
    <subcellularLocation>
        <location evidence="1">Mitochondrion</location>
    </subcellularLocation>
</comment>
<evidence type="ECO:0000313" key="9">
    <source>
        <dbReference type="EMBL" id="KAF4610525.1"/>
    </source>
</evidence>
<keyword evidence="6" id="KW-0687">Ribonucleoprotein</keyword>
<reference evidence="9 10" key="1">
    <citation type="submission" date="2019-12" db="EMBL/GenBank/DDBJ databases">
        <authorList>
            <person name="Floudas D."/>
            <person name="Bentzer J."/>
            <person name="Ahren D."/>
            <person name="Johansson T."/>
            <person name="Persson P."/>
            <person name="Tunlid A."/>
        </authorList>
    </citation>
    <scope>NUCLEOTIDE SEQUENCE [LARGE SCALE GENOMIC DNA]</scope>
    <source>
        <strain evidence="9 10">CBS 102.39</strain>
    </source>
</reference>
<keyword evidence="4" id="KW-0689">Ribosomal protein</keyword>
<evidence type="ECO:0000256" key="6">
    <source>
        <dbReference type="ARBA" id="ARBA00023274"/>
    </source>
</evidence>
<protein>
    <recommendedName>
        <fullName evidence="7">Small ribosomal subunit protein mS29</fullName>
    </recommendedName>
</protein>
<name>A0A8H4QGT6_9AGAR</name>
<keyword evidence="5" id="KW-0496">Mitochondrion</keyword>
<evidence type="ECO:0000313" key="10">
    <source>
        <dbReference type="Proteomes" id="UP000521872"/>
    </source>
</evidence>
<gene>
    <name evidence="9" type="ORF">D9613_006518</name>
</gene>
<evidence type="ECO:0000256" key="1">
    <source>
        <dbReference type="ARBA" id="ARBA00004173"/>
    </source>
</evidence>
<dbReference type="Proteomes" id="UP000521872">
    <property type="component" value="Unassembled WGS sequence"/>
</dbReference>
<dbReference type="GO" id="GO:0003735">
    <property type="term" value="F:structural constituent of ribosome"/>
    <property type="evidence" value="ECO:0007669"/>
    <property type="project" value="TreeGrafter"/>
</dbReference>
<dbReference type="EMBL" id="JAACJL010000058">
    <property type="protein sequence ID" value="KAF4610525.1"/>
    <property type="molecule type" value="Genomic_DNA"/>
</dbReference>
<dbReference type="AlphaFoldDB" id="A0A8H4QGT6"/>
<evidence type="ECO:0000256" key="4">
    <source>
        <dbReference type="ARBA" id="ARBA00022980"/>
    </source>
</evidence>
<evidence type="ECO:0000256" key="5">
    <source>
        <dbReference type="ARBA" id="ARBA00023128"/>
    </source>
</evidence>
<evidence type="ECO:0000256" key="7">
    <source>
        <dbReference type="ARBA" id="ARBA00035140"/>
    </source>
</evidence>
<dbReference type="InterPro" id="IPR027417">
    <property type="entry name" value="P-loop_NTPase"/>
</dbReference>
<keyword evidence="3" id="KW-0809">Transit peptide</keyword>
<sequence length="471" mass="52784">MSLLSAVARAGPSSQISVHSVQRTLLPSIVPTLNLVDAKRHKTDKAGQQKRPPTGTPSQAGYLKREEKSNRWRKALLQFRPLPANQLDHPLFNPETEGKLEVPAFTPKTITAADSIGQAYEIEPPADDPLRIFGLPRSVHFEFRILTKPYTVVRQVTKDTVEYLSRAKKQSSAQNRLVMTGRAGCGKSFLMLQAVEHCVRDEWIVIYIPRAINLVNSTTPYAYDIRTQTYLQPAYSFQTLQRMLTVNKAKLAEIPLVEDLVLEKQTLTKGTKLTKVIEFAIAERARTVGQSPAILDAVMRSLDVQTDFPVLLAVDEIQALYGKSSYKDPHFLPIQPYHLSLPRLILEYASGKRQFSRGAVLGALSVSQTLHPVPLELSDALGLEDMHAFPISPFQKRNKEMLLYTEGLKKLAVPEKLTLEEATGVFEVWKGRKAIGREGMYYDEMLLGKYTESAGNARDFVWKGLLNTLEA</sequence>
<comment type="similarity">
    <text evidence="2">Belongs to the mitochondrion-specific ribosomal protein mS29 family.</text>
</comment>
<evidence type="ECO:0000256" key="3">
    <source>
        <dbReference type="ARBA" id="ARBA00022946"/>
    </source>
</evidence>
<dbReference type="Pfam" id="PF10236">
    <property type="entry name" value="DAP3"/>
    <property type="match status" value="1"/>
</dbReference>
<organism evidence="9 10">
    <name type="scientific">Agrocybe pediades</name>
    <dbReference type="NCBI Taxonomy" id="84607"/>
    <lineage>
        <taxon>Eukaryota</taxon>
        <taxon>Fungi</taxon>
        <taxon>Dikarya</taxon>
        <taxon>Basidiomycota</taxon>
        <taxon>Agaricomycotina</taxon>
        <taxon>Agaricomycetes</taxon>
        <taxon>Agaricomycetidae</taxon>
        <taxon>Agaricales</taxon>
        <taxon>Agaricineae</taxon>
        <taxon>Strophariaceae</taxon>
        <taxon>Agrocybe</taxon>
    </lineage>
</organism>
<dbReference type="PANTHER" id="PTHR12810:SF0">
    <property type="entry name" value="SMALL RIBOSOMAL SUBUNIT PROTEIN MS29"/>
    <property type="match status" value="1"/>
</dbReference>
<evidence type="ECO:0000256" key="2">
    <source>
        <dbReference type="ARBA" id="ARBA00009863"/>
    </source>
</evidence>
<dbReference type="SUPFAM" id="SSF52540">
    <property type="entry name" value="P-loop containing nucleoside triphosphate hydrolases"/>
    <property type="match status" value="1"/>
</dbReference>